<name>A0AAX4JKU3_9TREE</name>
<keyword evidence="4" id="KW-0963">Cytoplasm</keyword>
<dbReference type="PANTHER" id="PTHR13072">
    <property type="entry name" value="DYNACTIN 6"/>
    <property type="match status" value="1"/>
</dbReference>
<keyword evidence="8" id="KW-1185">Reference proteome</keyword>
<evidence type="ECO:0000256" key="4">
    <source>
        <dbReference type="ARBA" id="ARBA00022490"/>
    </source>
</evidence>
<accession>A0AAX4JKU3</accession>
<dbReference type="GO" id="GO:0005869">
    <property type="term" value="C:dynactin complex"/>
    <property type="evidence" value="ECO:0007669"/>
    <property type="project" value="InterPro"/>
</dbReference>
<dbReference type="InterPro" id="IPR011004">
    <property type="entry name" value="Trimer_LpxA-like_sf"/>
</dbReference>
<dbReference type="EMBL" id="CP144098">
    <property type="protein sequence ID" value="WWC85374.1"/>
    <property type="molecule type" value="Genomic_DNA"/>
</dbReference>
<evidence type="ECO:0000256" key="3">
    <source>
        <dbReference type="ARBA" id="ARBA00016573"/>
    </source>
</evidence>
<evidence type="ECO:0000256" key="2">
    <source>
        <dbReference type="ARBA" id="ARBA00007719"/>
    </source>
</evidence>
<comment type="similarity">
    <text evidence="2">Belongs to the dynactin subunits 5/6 family. Dynactin subunit 6 subfamily.</text>
</comment>
<keyword evidence="5" id="KW-0206">Cytoskeleton</keyword>
<comment type="subcellular location">
    <subcellularLocation>
        <location evidence="1">Cytoplasm</location>
        <location evidence="1">Cytoskeleton</location>
    </subcellularLocation>
</comment>
<evidence type="ECO:0000313" key="8">
    <source>
        <dbReference type="Proteomes" id="UP001355207"/>
    </source>
</evidence>
<dbReference type="PANTHER" id="PTHR13072:SF0">
    <property type="entry name" value="DYNACTIN SUBUNIT 6"/>
    <property type="match status" value="1"/>
</dbReference>
<dbReference type="CDD" id="cd04646">
    <property type="entry name" value="LbH_Dynactin_6"/>
    <property type="match status" value="1"/>
</dbReference>
<proteinExistence type="inferred from homology"/>
<dbReference type="AlphaFoldDB" id="A0AAX4JKU3"/>
<dbReference type="Gene3D" id="2.160.10.10">
    <property type="entry name" value="Hexapeptide repeat proteins"/>
    <property type="match status" value="1"/>
</dbReference>
<evidence type="ECO:0000313" key="7">
    <source>
        <dbReference type="EMBL" id="WWC85374.1"/>
    </source>
</evidence>
<dbReference type="RefSeq" id="XP_066072137.1">
    <property type="nucleotide sequence ID" value="XM_066216040.1"/>
</dbReference>
<dbReference type="SUPFAM" id="SSF51161">
    <property type="entry name" value="Trimeric LpxA-like enzymes"/>
    <property type="match status" value="1"/>
</dbReference>
<protein>
    <recommendedName>
        <fullName evidence="3">Dynactin subunit 6</fullName>
    </recommendedName>
</protein>
<dbReference type="Proteomes" id="UP001355207">
    <property type="component" value="Chromosome 1"/>
</dbReference>
<dbReference type="InterPro" id="IPR027777">
    <property type="entry name" value="DCTN6"/>
</dbReference>
<gene>
    <name evidence="7" type="ORF">L201_000237</name>
</gene>
<evidence type="ECO:0000256" key="5">
    <source>
        <dbReference type="ARBA" id="ARBA00023212"/>
    </source>
</evidence>
<sequence>MSRTQVPPSKITAHSTSIICQDTDLRGDITISEGVIVHPKSTILSLNNAPIIIGKNCIIEEGSIIVNRNQEMMRIGDNNRFMVGCRIEANSIGNWNTFQPRSVVSSNIIISDNCTISAGTTLIPSPTIQEGAIETIPSYTVVYGSNSEKRKWDGTGELSEKNLREKHIEYLREIIPKYNRLRPTT</sequence>
<evidence type="ECO:0000256" key="1">
    <source>
        <dbReference type="ARBA" id="ARBA00004245"/>
    </source>
</evidence>
<reference evidence="7 8" key="1">
    <citation type="submission" date="2024-01" db="EMBL/GenBank/DDBJ databases">
        <title>Comparative genomics of Cryptococcus and Kwoniella reveals pathogenesis evolution and contrasting modes of karyotype evolution via chromosome fusion or intercentromeric recombination.</title>
        <authorList>
            <person name="Coelho M.A."/>
            <person name="David-Palma M."/>
            <person name="Shea T."/>
            <person name="Bowers K."/>
            <person name="McGinley-Smith S."/>
            <person name="Mohammad A.W."/>
            <person name="Gnirke A."/>
            <person name="Yurkov A.M."/>
            <person name="Nowrousian M."/>
            <person name="Sun S."/>
            <person name="Cuomo C.A."/>
            <person name="Heitman J."/>
        </authorList>
    </citation>
    <scope>NUCLEOTIDE SEQUENCE [LARGE SCALE GENOMIC DNA]</scope>
    <source>
        <strain evidence="7 8">CBS 6074</strain>
    </source>
</reference>
<dbReference type="GO" id="GO:0070840">
    <property type="term" value="F:dynein complex binding"/>
    <property type="evidence" value="ECO:0007669"/>
    <property type="project" value="TreeGrafter"/>
</dbReference>
<organism evidence="7 8">
    <name type="scientific">Kwoniella dendrophila CBS 6074</name>
    <dbReference type="NCBI Taxonomy" id="1295534"/>
    <lineage>
        <taxon>Eukaryota</taxon>
        <taxon>Fungi</taxon>
        <taxon>Dikarya</taxon>
        <taxon>Basidiomycota</taxon>
        <taxon>Agaricomycotina</taxon>
        <taxon>Tremellomycetes</taxon>
        <taxon>Tremellales</taxon>
        <taxon>Cryptococcaceae</taxon>
        <taxon>Kwoniella</taxon>
    </lineage>
</organism>
<comment type="function">
    <text evidence="6">Part of the dynactin complex that activates the molecular motor dynein for ultra-processive transport along microtubules.</text>
</comment>
<evidence type="ECO:0000256" key="6">
    <source>
        <dbReference type="ARBA" id="ARBA00034687"/>
    </source>
</evidence>
<dbReference type="GeneID" id="91090909"/>
<dbReference type="GO" id="GO:0007052">
    <property type="term" value="P:mitotic spindle organization"/>
    <property type="evidence" value="ECO:0007669"/>
    <property type="project" value="TreeGrafter"/>
</dbReference>